<evidence type="ECO:0000313" key="2">
    <source>
        <dbReference type="Proteomes" id="UP000054248"/>
    </source>
</evidence>
<sequence length="86" mass="9741">MDHKLPLQSTLLELVVAYERKRAADCFHWTRLKWGYESLRPLTGFCCLKSCSRSKCRGLSAVGRTVMEGFSFMTGSVIAPRRVSLV</sequence>
<dbReference type="EMBL" id="KN822989">
    <property type="protein sequence ID" value="KIO28844.1"/>
    <property type="molecule type" value="Genomic_DNA"/>
</dbReference>
<dbReference type="AlphaFoldDB" id="A0A0C3QNV0"/>
<proteinExistence type="predicted"/>
<organism evidence="1 2">
    <name type="scientific">Tulasnella calospora MUT 4182</name>
    <dbReference type="NCBI Taxonomy" id="1051891"/>
    <lineage>
        <taxon>Eukaryota</taxon>
        <taxon>Fungi</taxon>
        <taxon>Dikarya</taxon>
        <taxon>Basidiomycota</taxon>
        <taxon>Agaricomycotina</taxon>
        <taxon>Agaricomycetes</taxon>
        <taxon>Cantharellales</taxon>
        <taxon>Tulasnellaceae</taxon>
        <taxon>Tulasnella</taxon>
    </lineage>
</organism>
<keyword evidence="2" id="KW-1185">Reference proteome</keyword>
<gene>
    <name evidence="1" type="ORF">M407DRAFT_242799</name>
</gene>
<dbReference type="HOGENOM" id="CLU_2499548_0_0_1"/>
<evidence type="ECO:0000313" key="1">
    <source>
        <dbReference type="EMBL" id="KIO28844.1"/>
    </source>
</evidence>
<dbReference type="Proteomes" id="UP000054248">
    <property type="component" value="Unassembled WGS sequence"/>
</dbReference>
<reference evidence="2" key="2">
    <citation type="submission" date="2015-01" db="EMBL/GenBank/DDBJ databases">
        <title>Evolutionary Origins and Diversification of the Mycorrhizal Mutualists.</title>
        <authorList>
            <consortium name="DOE Joint Genome Institute"/>
            <consortium name="Mycorrhizal Genomics Consortium"/>
            <person name="Kohler A."/>
            <person name="Kuo A."/>
            <person name="Nagy L.G."/>
            <person name="Floudas D."/>
            <person name="Copeland A."/>
            <person name="Barry K.W."/>
            <person name="Cichocki N."/>
            <person name="Veneault-Fourrey C."/>
            <person name="LaButti K."/>
            <person name="Lindquist E.A."/>
            <person name="Lipzen A."/>
            <person name="Lundell T."/>
            <person name="Morin E."/>
            <person name="Murat C."/>
            <person name="Riley R."/>
            <person name="Ohm R."/>
            <person name="Sun H."/>
            <person name="Tunlid A."/>
            <person name="Henrissat B."/>
            <person name="Grigoriev I.V."/>
            <person name="Hibbett D.S."/>
            <person name="Martin F."/>
        </authorList>
    </citation>
    <scope>NUCLEOTIDE SEQUENCE [LARGE SCALE GENOMIC DNA]</scope>
    <source>
        <strain evidence="2">MUT 4182</strain>
    </source>
</reference>
<protein>
    <submittedName>
        <fullName evidence="1">Uncharacterized protein</fullName>
    </submittedName>
</protein>
<accession>A0A0C3QNV0</accession>
<reference evidence="1 2" key="1">
    <citation type="submission" date="2014-04" db="EMBL/GenBank/DDBJ databases">
        <authorList>
            <consortium name="DOE Joint Genome Institute"/>
            <person name="Kuo A."/>
            <person name="Girlanda M."/>
            <person name="Perotto S."/>
            <person name="Kohler A."/>
            <person name="Nagy L.G."/>
            <person name="Floudas D."/>
            <person name="Copeland A."/>
            <person name="Barry K.W."/>
            <person name="Cichocki N."/>
            <person name="Veneault-Fourrey C."/>
            <person name="LaButti K."/>
            <person name="Lindquist E.A."/>
            <person name="Lipzen A."/>
            <person name="Lundell T."/>
            <person name="Morin E."/>
            <person name="Murat C."/>
            <person name="Sun H."/>
            <person name="Tunlid A."/>
            <person name="Henrissat B."/>
            <person name="Grigoriev I.V."/>
            <person name="Hibbett D.S."/>
            <person name="Martin F."/>
            <person name="Nordberg H.P."/>
            <person name="Cantor M.N."/>
            <person name="Hua S.X."/>
        </authorList>
    </citation>
    <scope>NUCLEOTIDE SEQUENCE [LARGE SCALE GENOMIC DNA]</scope>
    <source>
        <strain evidence="1 2">MUT 4182</strain>
    </source>
</reference>
<name>A0A0C3QNV0_9AGAM</name>